<dbReference type="VEuPathDB" id="VectorBase:GPPI048377"/>
<dbReference type="Proteomes" id="UP000092460">
    <property type="component" value="Unassembled WGS sequence"/>
</dbReference>
<dbReference type="EMBL" id="JXJN01025114">
    <property type="status" value="NOT_ANNOTATED_CDS"/>
    <property type="molecule type" value="Genomic_DNA"/>
</dbReference>
<sequence>MHSFSRVHSNSVSLRAEMIRRKRQKIAIRMTGKAYLSQNLINQRQMRTTCQGTSFLCTCNPSRVSGVPWRRTPHSTLHVGRLDVNLPSEEMLPSIYHFDNLNYHRSLYDNRSNILSVQFHNCLPKHLKVWSHSVDVNEPQDGASSEPSAQSLTPLHFAVPLIQAPYPQGNAPSGQSKPTQSCKVSSEPSVQSFIPLHILALLMHSFDCEHSKSVPLRGAKEKSFSHLKIVLSPWRRFCTLTRTQLQQHLQSGHSLCSVRAPESSLDCVLGRRTPHSTLQVGRLALNLPAEVYDNPPNTLSEQFQNYLSNCLEVQSHSVDVTGPPGEDHFLFQEIPGNVYKNFLQ</sequence>
<protein>
    <submittedName>
        <fullName evidence="1">Uncharacterized protein</fullName>
    </submittedName>
</protein>
<evidence type="ECO:0000313" key="1">
    <source>
        <dbReference type="EnsemblMetazoa" id="GPPI048377-PA"/>
    </source>
</evidence>
<accession>A0A1B0C3U7</accession>
<keyword evidence="2" id="KW-1185">Reference proteome</keyword>
<reference evidence="1" key="2">
    <citation type="submission" date="2020-05" db="UniProtKB">
        <authorList>
            <consortium name="EnsemblMetazoa"/>
        </authorList>
    </citation>
    <scope>IDENTIFICATION</scope>
    <source>
        <strain evidence="1">IAEA</strain>
    </source>
</reference>
<proteinExistence type="predicted"/>
<organism evidence="1 2">
    <name type="scientific">Glossina palpalis gambiensis</name>
    <dbReference type="NCBI Taxonomy" id="67801"/>
    <lineage>
        <taxon>Eukaryota</taxon>
        <taxon>Metazoa</taxon>
        <taxon>Ecdysozoa</taxon>
        <taxon>Arthropoda</taxon>
        <taxon>Hexapoda</taxon>
        <taxon>Insecta</taxon>
        <taxon>Pterygota</taxon>
        <taxon>Neoptera</taxon>
        <taxon>Endopterygota</taxon>
        <taxon>Diptera</taxon>
        <taxon>Brachycera</taxon>
        <taxon>Muscomorpha</taxon>
        <taxon>Hippoboscoidea</taxon>
        <taxon>Glossinidae</taxon>
        <taxon>Glossina</taxon>
    </lineage>
</organism>
<dbReference type="EnsemblMetazoa" id="GPPI048377-RA">
    <property type="protein sequence ID" value="GPPI048377-PA"/>
    <property type="gene ID" value="GPPI048377"/>
</dbReference>
<dbReference type="EMBL" id="JXJN01025113">
    <property type="status" value="NOT_ANNOTATED_CDS"/>
    <property type="molecule type" value="Genomic_DNA"/>
</dbReference>
<dbReference type="AlphaFoldDB" id="A0A1B0C3U7"/>
<reference evidence="2" key="1">
    <citation type="submission" date="2015-01" db="EMBL/GenBank/DDBJ databases">
        <authorList>
            <person name="Aksoy S."/>
            <person name="Warren W."/>
            <person name="Wilson R.K."/>
        </authorList>
    </citation>
    <scope>NUCLEOTIDE SEQUENCE [LARGE SCALE GENOMIC DNA]</scope>
    <source>
        <strain evidence="2">IAEA</strain>
    </source>
</reference>
<name>A0A1B0C3U7_9MUSC</name>
<evidence type="ECO:0000313" key="2">
    <source>
        <dbReference type="Proteomes" id="UP000092460"/>
    </source>
</evidence>